<dbReference type="NCBIfam" id="TIGR01079">
    <property type="entry name" value="rplX_bact"/>
    <property type="match status" value="1"/>
</dbReference>
<feature type="region of interest" description="Disordered" evidence="11">
    <location>
        <begin position="1"/>
        <end position="30"/>
    </location>
</feature>
<reference evidence="13 14" key="1">
    <citation type="submission" date="2013-04" db="EMBL/GenBank/DDBJ databases">
        <title>The Genome Sequence of Enterorhabdus caecimuris B7.</title>
        <authorList>
            <consortium name="The Broad Institute Genomics Platform"/>
            <consortium name="The Broad Institute Genome Sequencing Center for Infectious Disease"/>
            <person name="Earl A."/>
            <person name="Xavier R."/>
            <person name="Elson C."/>
            <person name="Duck W."/>
            <person name="Walker B."/>
            <person name="Young S."/>
            <person name="Zeng Q."/>
            <person name="Gargeya S."/>
            <person name="Fitzgerald M."/>
            <person name="Haas B."/>
            <person name="Abouelleil A."/>
            <person name="Allen A.W."/>
            <person name="Alvarado L."/>
            <person name="Arachchi H.M."/>
            <person name="Berlin A.M."/>
            <person name="Chapman S.B."/>
            <person name="Gainer-Dewar J."/>
            <person name="Goldberg J."/>
            <person name="Griggs A."/>
            <person name="Gujja S."/>
            <person name="Hansen M."/>
            <person name="Howarth C."/>
            <person name="Imamovic A."/>
            <person name="Ireland A."/>
            <person name="Larimer J."/>
            <person name="McCowan C."/>
            <person name="Murphy C."/>
            <person name="Pearson M."/>
            <person name="Poon T.W."/>
            <person name="Priest M."/>
            <person name="Roberts A."/>
            <person name="Saif S."/>
            <person name="Shea T."/>
            <person name="Sisk P."/>
            <person name="Sykes S."/>
            <person name="Wortman J."/>
            <person name="Nusbaum C."/>
            <person name="Birren B."/>
        </authorList>
    </citation>
    <scope>NUCLEOTIDE SEQUENCE [LARGE SCALE GENOMIC DNA]</scope>
    <source>
        <strain evidence="13 14">B7</strain>
    </source>
</reference>
<evidence type="ECO:0000259" key="12">
    <source>
        <dbReference type="SMART" id="SM00739"/>
    </source>
</evidence>
<comment type="function">
    <text evidence="8 9">One of the proteins that surrounds the polypeptide exit tunnel on the outside of the subunit.</text>
</comment>
<dbReference type="InterPro" id="IPR008991">
    <property type="entry name" value="Translation_prot_SH3-like_sf"/>
</dbReference>
<dbReference type="InterPro" id="IPR014722">
    <property type="entry name" value="Rib_uL2_dom2"/>
</dbReference>
<evidence type="ECO:0000256" key="7">
    <source>
        <dbReference type="ARBA" id="ARBA00035206"/>
    </source>
</evidence>
<evidence type="ECO:0000256" key="3">
    <source>
        <dbReference type="ARBA" id="ARBA00022730"/>
    </source>
</evidence>
<dbReference type="InterPro" id="IPR041988">
    <property type="entry name" value="Ribosomal_uL24_KOW"/>
</dbReference>
<comment type="similarity">
    <text evidence="2 9 10">Belongs to the universal ribosomal protein uL24 family.</text>
</comment>
<comment type="caution">
    <text evidence="13">The sequence shown here is derived from an EMBL/GenBank/DDBJ whole genome shotgun (WGS) entry which is preliminary data.</text>
</comment>
<feature type="compositionally biased region" description="Basic and acidic residues" evidence="11">
    <location>
        <begin position="9"/>
        <end position="24"/>
    </location>
</feature>
<dbReference type="GO" id="GO:0003735">
    <property type="term" value="F:structural constituent of ribosome"/>
    <property type="evidence" value="ECO:0007669"/>
    <property type="project" value="InterPro"/>
</dbReference>
<evidence type="ECO:0000256" key="6">
    <source>
        <dbReference type="ARBA" id="ARBA00023274"/>
    </source>
</evidence>
<sequence length="110" mass="11980">MAQNKMTIRKGDTVKVISGKDRGKTGKVLRSVPEKSRVVVEKVNLAKKAMRPTQQNPQGGITTIEAPIHVSNVMLVCPSCGEATRVARRREDGKLVRVCKKCGKDIPAAE</sequence>
<dbReference type="GeneID" id="82190558"/>
<dbReference type="SMART" id="SM00739">
    <property type="entry name" value="KOW"/>
    <property type="match status" value="1"/>
</dbReference>
<evidence type="ECO:0000256" key="10">
    <source>
        <dbReference type="RuleBase" id="RU003477"/>
    </source>
</evidence>
<evidence type="ECO:0000256" key="9">
    <source>
        <dbReference type="HAMAP-Rule" id="MF_01326"/>
    </source>
</evidence>
<dbReference type="Proteomes" id="UP000014204">
    <property type="component" value="Unassembled WGS sequence"/>
</dbReference>
<dbReference type="InterPro" id="IPR003256">
    <property type="entry name" value="Ribosomal_uL24"/>
</dbReference>
<proteinExistence type="inferred from homology"/>
<dbReference type="PATRIC" id="fig|1235794.3.peg.974"/>
<dbReference type="HAMAP" id="MF_01326_B">
    <property type="entry name" value="Ribosomal_uL24_B"/>
    <property type="match status" value="1"/>
</dbReference>
<dbReference type="RefSeq" id="WP_016309211.1">
    <property type="nucleotide sequence ID" value="NZ_KE159646.1"/>
</dbReference>
<dbReference type="PANTHER" id="PTHR12903">
    <property type="entry name" value="MITOCHONDRIAL RIBOSOMAL PROTEIN L24"/>
    <property type="match status" value="1"/>
</dbReference>
<dbReference type="Pfam" id="PF00467">
    <property type="entry name" value="KOW"/>
    <property type="match status" value="1"/>
</dbReference>
<keyword evidence="6 9" id="KW-0687">Ribonucleoprotein</keyword>
<dbReference type="eggNOG" id="COG0198">
    <property type="taxonomic scope" value="Bacteria"/>
</dbReference>
<comment type="subunit">
    <text evidence="9">Part of the 50S ribosomal subunit.</text>
</comment>
<organism evidence="13 14">
    <name type="scientific">Adlercreutzia caecimuris B7</name>
    <dbReference type="NCBI Taxonomy" id="1235794"/>
    <lineage>
        <taxon>Bacteria</taxon>
        <taxon>Bacillati</taxon>
        <taxon>Actinomycetota</taxon>
        <taxon>Coriobacteriia</taxon>
        <taxon>Eggerthellales</taxon>
        <taxon>Eggerthellaceae</taxon>
        <taxon>Adlercreutzia</taxon>
    </lineage>
</organism>
<evidence type="ECO:0000313" key="13">
    <source>
        <dbReference type="EMBL" id="EOS50585.1"/>
    </source>
</evidence>
<gene>
    <name evidence="9" type="primary">rplX</name>
    <name evidence="13" type="ORF">C811_00999</name>
</gene>
<dbReference type="InterPro" id="IPR005824">
    <property type="entry name" value="KOW"/>
</dbReference>
<dbReference type="FunFam" id="2.30.30.30:FF:000004">
    <property type="entry name" value="50S ribosomal protein L24"/>
    <property type="match status" value="1"/>
</dbReference>
<dbReference type="InterPro" id="IPR005825">
    <property type="entry name" value="Ribosomal_uL24_CS"/>
</dbReference>
<dbReference type="SUPFAM" id="SSF50104">
    <property type="entry name" value="Translation proteins SH3-like domain"/>
    <property type="match status" value="1"/>
</dbReference>
<evidence type="ECO:0000256" key="1">
    <source>
        <dbReference type="ARBA" id="ARBA00004072"/>
    </source>
</evidence>
<dbReference type="InterPro" id="IPR057264">
    <property type="entry name" value="Ribosomal_uL24_C"/>
</dbReference>
<dbReference type="PROSITE" id="PS01108">
    <property type="entry name" value="RIBOSOMAL_L24"/>
    <property type="match status" value="1"/>
</dbReference>
<dbReference type="HOGENOM" id="CLU_093315_2_3_11"/>
<dbReference type="GO" id="GO:1990904">
    <property type="term" value="C:ribonucleoprotein complex"/>
    <property type="evidence" value="ECO:0007669"/>
    <property type="project" value="UniProtKB-KW"/>
</dbReference>
<keyword evidence="4 9" id="KW-0694">RNA-binding</keyword>
<name>R9KW30_9ACTN</name>
<feature type="domain" description="KOW" evidence="12">
    <location>
        <begin position="7"/>
        <end position="34"/>
    </location>
</feature>
<dbReference type="Gene3D" id="2.30.30.30">
    <property type="match status" value="1"/>
</dbReference>
<evidence type="ECO:0000313" key="14">
    <source>
        <dbReference type="Proteomes" id="UP000014204"/>
    </source>
</evidence>
<evidence type="ECO:0000256" key="2">
    <source>
        <dbReference type="ARBA" id="ARBA00010618"/>
    </source>
</evidence>
<evidence type="ECO:0000256" key="11">
    <source>
        <dbReference type="SAM" id="MobiDB-lite"/>
    </source>
</evidence>
<keyword evidence="14" id="KW-1185">Reference proteome</keyword>
<protein>
    <recommendedName>
        <fullName evidence="7 9">Large ribosomal subunit protein uL24</fullName>
    </recommendedName>
</protein>
<dbReference type="AlphaFoldDB" id="R9KW30"/>
<dbReference type="GO" id="GO:0005840">
    <property type="term" value="C:ribosome"/>
    <property type="evidence" value="ECO:0007669"/>
    <property type="project" value="UniProtKB-KW"/>
</dbReference>
<keyword evidence="3 9" id="KW-0699">rRNA-binding</keyword>
<evidence type="ECO:0000256" key="8">
    <source>
        <dbReference type="ARBA" id="ARBA00058688"/>
    </source>
</evidence>
<dbReference type="STRING" id="1235794.C811_00999"/>
<comment type="function">
    <text evidence="1 9">One of two assembly initiator proteins, it binds directly to the 5'-end of the 23S rRNA, where it nucleates assembly of the 50S subunit.</text>
</comment>
<dbReference type="GO" id="GO:0019843">
    <property type="term" value="F:rRNA binding"/>
    <property type="evidence" value="ECO:0007669"/>
    <property type="project" value="UniProtKB-UniRule"/>
</dbReference>
<dbReference type="Pfam" id="PF17136">
    <property type="entry name" value="ribosomal_L24"/>
    <property type="match status" value="1"/>
</dbReference>
<accession>R9KW30</accession>
<dbReference type="CDD" id="cd06089">
    <property type="entry name" value="KOW_RPL26"/>
    <property type="match status" value="1"/>
</dbReference>
<evidence type="ECO:0000256" key="5">
    <source>
        <dbReference type="ARBA" id="ARBA00022980"/>
    </source>
</evidence>
<dbReference type="GO" id="GO:0006412">
    <property type="term" value="P:translation"/>
    <property type="evidence" value="ECO:0007669"/>
    <property type="project" value="UniProtKB-UniRule"/>
</dbReference>
<evidence type="ECO:0000256" key="4">
    <source>
        <dbReference type="ARBA" id="ARBA00022884"/>
    </source>
</evidence>
<keyword evidence="5 9" id="KW-0689">Ribosomal protein</keyword>
<dbReference type="EMBL" id="ASSY01000008">
    <property type="protein sequence ID" value="EOS50585.1"/>
    <property type="molecule type" value="Genomic_DNA"/>
</dbReference>